<dbReference type="Proteomes" id="UP000230069">
    <property type="component" value="Unassembled WGS sequence"/>
</dbReference>
<dbReference type="SUPFAM" id="SSF55753">
    <property type="entry name" value="Actin depolymerizing proteins"/>
    <property type="match status" value="6"/>
</dbReference>
<dbReference type="SUPFAM" id="SSF47050">
    <property type="entry name" value="VHP, Villin headpiece domain"/>
    <property type="match status" value="1"/>
</dbReference>
<dbReference type="Gene3D" id="1.10.950.10">
    <property type="entry name" value="Villin headpiece domain"/>
    <property type="match status" value="1"/>
</dbReference>
<gene>
    <name evidence="5" type="ORF">AQUCO_04500046v1</name>
</gene>
<evidence type="ECO:0000259" key="4">
    <source>
        <dbReference type="PROSITE" id="PS51089"/>
    </source>
</evidence>
<dbReference type="SMART" id="SM00153">
    <property type="entry name" value="VHP"/>
    <property type="match status" value="1"/>
</dbReference>
<dbReference type="CDD" id="cd11288">
    <property type="entry name" value="gelsolin_S5_like"/>
    <property type="match status" value="1"/>
</dbReference>
<dbReference type="CDD" id="cd11291">
    <property type="entry name" value="gelsolin_S6_like"/>
    <property type="match status" value="1"/>
</dbReference>
<reference evidence="5 6" key="1">
    <citation type="submission" date="2017-09" db="EMBL/GenBank/DDBJ databases">
        <title>WGS assembly of Aquilegia coerulea Goldsmith.</title>
        <authorList>
            <person name="Hodges S."/>
            <person name="Kramer E."/>
            <person name="Nordborg M."/>
            <person name="Tomkins J."/>
            <person name="Borevitz J."/>
            <person name="Derieg N."/>
            <person name="Yan J."/>
            <person name="Mihaltcheva S."/>
            <person name="Hayes R.D."/>
            <person name="Rokhsar D."/>
        </authorList>
    </citation>
    <scope>NUCLEOTIDE SEQUENCE [LARGE SCALE GENOMIC DNA]</scope>
    <source>
        <strain evidence="6">cv. Goldsmith</strain>
    </source>
</reference>
<dbReference type="STRING" id="218851.A0A2G5CLL6"/>
<dbReference type="PANTHER" id="PTHR11977">
    <property type="entry name" value="VILLIN"/>
    <property type="match status" value="1"/>
</dbReference>
<proteinExistence type="predicted"/>
<dbReference type="PRINTS" id="PR00597">
    <property type="entry name" value="GELSOLIN"/>
</dbReference>
<evidence type="ECO:0000313" key="5">
    <source>
        <dbReference type="EMBL" id="PIA32174.1"/>
    </source>
</evidence>
<dbReference type="InParanoid" id="A0A2G5CLL6"/>
<dbReference type="InterPro" id="IPR007122">
    <property type="entry name" value="Villin/Gelsolin"/>
</dbReference>
<dbReference type="InterPro" id="IPR036886">
    <property type="entry name" value="Villin_headpiece_dom_sf"/>
</dbReference>
<dbReference type="OrthoDB" id="6375767at2759"/>
<dbReference type="Pfam" id="PF02209">
    <property type="entry name" value="VHP"/>
    <property type="match status" value="1"/>
</dbReference>
<protein>
    <recommendedName>
        <fullName evidence="4">HP domain-containing protein</fullName>
    </recommendedName>
</protein>
<dbReference type="GO" id="GO:0051693">
    <property type="term" value="P:actin filament capping"/>
    <property type="evidence" value="ECO:0007669"/>
    <property type="project" value="UniProtKB-KW"/>
</dbReference>
<evidence type="ECO:0000313" key="6">
    <source>
        <dbReference type="Proteomes" id="UP000230069"/>
    </source>
</evidence>
<dbReference type="Pfam" id="PF00626">
    <property type="entry name" value="Gelsolin"/>
    <property type="match status" value="4"/>
</dbReference>
<dbReference type="Gene3D" id="3.40.20.10">
    <property type="entry name" value="Severin"/>
    <property type="match status" value="6"/>
</dbReference>
<dbReference type="EMBL" id="KZ305062">
    <property type="protein sequence ID" value="PIA32174.1"/>
    <property type="molecule type" value="Genomic_DNA"/>
</dbReference>
<keyword evidence="6" id="KW-1185">Reference proteome</keyword>
<evidence type="ECO:0000256" key="2">
    <source>
        <dbReference type="ARBA" id="ARBA00022737"/>
    </source>
</evidence>
<accession>A0A2G5CLL6</accession>
<dbReference type="FunFam" id="3.40.20.10:FF:000001">
    <property type="entry name" value="Gelsolin"/>
    <property type="match status" value="1"/>
</dbReference>
<dbReference type="AlphaFoldDB" id="A0A2G5CLL6"/>
<keyword evidence="1" id="KW-0117">Actin capping</keyword>
<dbReference type="PANTHER" id="PTHR11977:SF25">
    <property type="entry name" value="VILLIN-1"/>
    <property type="match status" value="1"/>
</dbReference>
<dbReference type="InterPro" id="IPR029006">
    <property type="entry name" value="ADF-H/Gelsolin-like_dom_sf"/>
</dbReference>
<dbReference type="FunCoup" id="A0A2G5CLL6">
    <property type="interactions" value="394"/>
</dbReference>
<feature type="domain" description="HP" evidence="4">
    <location>
        <begin position="861"/>
        <end position="926"/>
    </location>
</feature>
<dbReference type="SMART" id="SM00262">
    <property type="entry name" value="GEL"/>
    <property type="match status" value="6"/>
</dbReference>
<evidence type="ECO:0000256" key="3">
    <source>
        <dbReference type="SAM" id="MobiDB-lite"/>
    </source>
</evidence>
<name>A0A2G5CLL6_AQUCA</name>
<dbReference type="CDD" id="cd11289">
    <property type="entry name" value="gelsolin_S2_like"/>
    <property type="match status" value="1"/>
</dbReference>
<feature type="region of interest" description="Disordered" evidence="3">
    <location>
        <begin position="773"/>
        <end position="799"/>
    </location>
</feature>
<sequence length="926" mass="104900">MSEFRTIVDEAFKDAGLNAGLEIWCIEKLQVVPVPKSSYGKFFSGSAYIVLNTVLLKCGGLRRDVHYWLGKDAEEVDSATASDKALELDVALGSHAVQYKEVQGYETEKFLSYFKPCIIPVAGVFSSGLEGVSSVTYPVRLLTCKGDRVVYVKEVPFSRSSLNHNNVFILDTASKIFLFSGCNSTIQERAKALEVVQYVKENKHNGRAEVSSIEDGKFVGDPDVGEFWSLFGGYAPITREQPCTTVRQPEVPDVKLFWITLQGQLSQIGTGSLKKQMLSKDKCYMLDCDTEIYVWMGNATSVTERKVFISATEDMLNSQDRYIGTRLTFLTEGSETTTFKSFFDDWPQSVQPKLYEEGRGKVAAIFKQQGYDVKELPEEDCQLFIDCSGALKVWRVDNKEISLLQGREQIKLFSGDCYIVRYTYAENEKEENLFYAWLGRNSIEEDRADAFSKMSDMADSIKGHPVLAQILEGMEPMQFDYIFQTLTVCKGGASSRYKRFISENEFNDETYNEDTTALFRVQGSGPRNIQAIQVDLVSGSLNSSYCYILQAGTSIFTWAGNLTSPRDHVHLDRMLDLINTTRQPISVREGSEPDIFWNVLGGRTEYPREKEMKSYVEYPHLFTCICKEASGDIEVKEIFNFTQDDLTTEDVLVLDCHNEIYLWIGNHANVRSNQQAVTLGMKFLQNDILLEGLSVETPIYIVREGHEPSFFTCFFEWDSSKARMHGNSFERKLAILKGHTPKKETPKRSPQKSCELYSAEATSYSSRNKYLSPNKLGRSVSPSSCAFKPSADVPSTRKSASSSHSVRKLFATSSLDRGDTSYKASLDLHSREITEKLVSQILESSSDRKIGSLQDESTEVDDTLENFPYERLKVMSDDPATGIDATKREAYLSHEEFQEKFGMTKKVFYKLPKWRRNEHKRSLNLF</sequence>
<evidence type="ECO:0000256" key="1">
    <source>
        <dbReference type="ARBA" id="ARBA00022467"/>
    </source>
</evidence>
<dbReference type="GO" id="GO:0051015">
    <property type="term" value="F:actin filament binding"/>
    <property type="evidence" value="ECO:0007669"/>
    <property type="project" value="InterPro"/>
</dbReference>
<organism evidence="5 6">
    <name type="scientific">Aquilegia coerulea</name>
    <name type="common">Rocky mountain columbine</name>
    <dbReference type="NCBI Taxonomy" id="218851"/>
    <lineage>
        <taxon>Eukaryota</taxon>
        <taxon>Viridiplantae</taxon>
        <taxon>Streptophyta</taxon>
        <taxon>Embryophyta</taxon>
        <taxon>Tracheophyta</taxon>
        <taxon>Spermatophyta</taxon>
        <taxon>Magnoliopsida</taxon>
        <taxon>Ranunculales</taxon>
        <taxon>Ranunculaceae</taxon>
        <taxon>Thalictroideae</taxon>
        <taxon>Aquilegia</taxon>
    </lineage>
</organism>
<dbReference type="GO" id="GO:0007015">
    <property type="term" value="P:actin filament organization"/>
    <property type="evidence" value="ECO:0007669"/>
    <property type="project" value="UniProtKB-ARBA"/>
</dbReference>
<dbReference type="PROSITE" id="PS51089">
    <property type="entry name" value="HP"/>
    <property type="match status" value="1"/>
</dbReference>
<dbReference type="CDD" id="cd11293">
    <property type="entry name" value="gelsolin_S4_like"/>
    <property type="match status" value="1"/>
</dbReference>
<dbReference type="CDD" id="cd11290">
    <property type="entry name" value="gelsolin_S1_like"/>
    <property type="match status" value="1"/>
</dbReference>
<dbReference type="InterPro" id="IPR003128">
    <property type="entry name" value="Villin_headpiece"/>
</dbReference>
<keyword evidence="2" id="KW-0677">Repeat</keyword>
<dbReference type="InterPro" id="IPR007123">
    <property type="entry name" value="Gelsolin-like_dom"/>
</dbReference>